<comment type="caution">
    <text evidence="2">The sequence shown here is derived from an EMBL/GenBank/DDBJ whole genome shotgun (WGS) entry which is preliminary data.</text>
</comment>
<sequence length="50" mass="5923">MRISTRKIKRTNANKAMKKEKNVSTGTIKNGMIETDFNFHNWFLSYIDKD</sequence>
<evidence type="ECO:0000313" key="3">
    <source>
        <dbReference type="Proteomes" id="UP000004524"/>
    </source>
</evidence>
<accession>D8DTT4</accession>
<dbReference type="AlphaFoldDB" id="D8DTT4"/>
<evidence type="ECO:0000256" key="1">
    <source>
        <dbReference type="SAM" id="MobiDB-lite"/>
    </source>
</evidence>
<feature type="region of interest" description="Disordered" evidence="1">
    <location>
        <begin position="1"/>
        <end position="23"/>
    </location>
</feature>
<keyword evidence="3" id="KW-1185">Reference proteome</keyword>
<gene>
    <name evidence="2" type="ORF">PBR_1519</name>
</gene>
<proteinExistence type="predicted"/>
<name>D8DTT4_9BACT</name>
<organism evidence="2 3">
    <name type="scientific">Segatella baroniae B14</name>
    <dbReference type="NCBI Taxonomy" id="752555"/>
    <lineage>
        <taxon>Bacteria</taxon>
        <taxon>Pseudomonadati</taxon>
        <taxon>Bacteroidota</taxon>
        <taxon>Bacteroidia</taxon>
        <taxon>Bacteroidales</taxon>
        <taxon>Prevotellaceae</taxon>
        <taxon>Segatella</taxon>
    </lineage>
</organism>
<evidence type="ECO:0000313" key="2">
    <source>
        <dbReference type="EMBL" id="EFI73144.1"/>
    </source>
</evidence>
<protein>
    <submittedName>
        <fullName evidence="2">Uncharacterized protein</fullName>
    </submittedName>
</protein>
<feature type="compositionally biased region" description="Basic residues" evidence="1">
    <location>
        <begin position="1"/>
        <end position="16"/>
    </location>
</feature>
<dbReference type="Proteomes" id="UP000004524">
    <property type="component" value="Unassembled WGS sequence"/>
</dbReference>
<dbReference type="EMBL" id="ADWO01000015">
    <property type="protein sequence ID" value="EFI73144.1"/>
    <property type="molecule type" value="Genomic_DNA"/>
</dbReference>
<reference evidence="2 3" key="1">
    <citation type="journal article" date="2010" name="Microb. Ecol.">
        <title>Comparative genome analysis of Prevotella ruminicola and Prevotella bryantii: insights into their environmental niche.</title>
        <authorList>
            <consortium name="North American Consortium for Rumen Bacteria"/>
            <person name="Purushe J."/>
            <person name="Fouts D.E."/>
            <person name="Morrison M."/>
            <person name="White B.A."/>
            <person name="Mackie R.I."/>
            <person name="Coutinho P.M."/>
            <person name="Henrissat B."/>
            <person name="Nelson K.E."/>
        </authorList>
    </citation>
    <scope>NUCLEOTIDE SEQUENCE [LARGE SCALE GENOMIC DNA]</scope>
    <source>
        <strain evidence="2 3">B14</strain>
    </source>
</reference>